<proteinExistence type="inferred from homology"/>
<gene>
    <name evidence="5 9" type="primary">recX</name>
    <name evidence="9" type="ORF">HK414_27585</name>
</gene>
<reference evidence="9 10" key="1">
    <citation type="submission" date="2020-05" db="EMBL/GenBank/DDBJ databases">
        <title>Ramlibacter rhizophilus sp. nov., isolated from rhizosphere soil of national flower Mugunghwa from South Korea.</title>
        <authorList>
            <person name="Zheng-Fei Y."/>
            <person name="Huan T."/>
        </authorList>
    </citation>
    <scope>NUCLEOTIDE SEQUENCE [LARGE SCALE GENOMIC DNA]</scope>
    <source>
        <strain evidence="9 10">H242</strain>
    </source>
</reference>
<evidence type="ECO:0000313" key="10">
    <source>
        <dbReference type="Proteomes" id="UP000500826"/>
    </source>
</evidence>
<sequence length="149" mass="16689">MGFGKPSLKGRALRLLAGREHSRQELERKLAGHEEEPGTLKQAPDELRAKDFINEQRVVDSVVHRRAGRLGAGRIKQELQAKGLDAEKVAEAVAGLRATEFERAREVWRRKFDALPEDAAQRAKQGRFLAARGFGGEVIRRVLNTPDDE</sequence>
<dbReference type="Gene3D" id="1.10.10.10">
    <property type="entry name" value="Winged helix-like DNA-binding domain superfamily/Winged helix DNA-binding domain"/>
    <property type="match status" value="2"/>
</dbReference>
<organism evidence="9 10">
    <name type="scientific">Ramlibacter terrae</name>
    <dbReference type="NCBI Taxonomy" id="2732511"/>
    <lineage>
        <taxon>Bacteria</taxon>
        <taxon>Pseudomonadati</taxon>
        <taxon>Pseudomonadota</taxon>
        <taxon>Betaproteobacteria</taxon>
        <taxon>Burkholderiales</taxon>
        <taxon>Comamonadaceae</taxon>
        <taxon>Ramlibacter</taxon>
    </lineage>
</organism>
<evidence type="ECO:0000256" key="5">
    <source>
        <dbReference type="HAMAP-Rule" id="MF_01114"/>
    </source>
</evidence>
<protein>
    <recommendedName>
        <fullName evidence="3 5">Regulatory protein RecX</fullName>
    </recommendedName>
</protein>
<evidence type="ECO:0000256" key="4">
    <source>
        <dbReference type="ARBA" id="ARBA00022490"/>
    </source>
</evidence>
<dbReference type="Pfam" id="PF21981">
    <property type="entry name" value="RecX_HTH3"/>
    <property type="match status" value="1"/>
</dbReference>
<evidence type="ECO:0000259" key="7">
    <source>
        <dbReference type="Pfam" id="PF21981"/>
    </source>
</evidence>
<dbReference type="PANTHER" id="PTHR33602:SF1">
    <property type="entry name" value="REGULATORY PROTEIN RECX FAMILY PROTEIN"/>
    <property type="match status" value="1"/>
</dbReference>
<dbReference type="NCBIfam" id="NF001055">
    <property type="entry name" value="PRK00117.2-5"/>
    <property type="match status" value="1"/>
</dbReference>
<dbReference type="InterPro" id="IPR003783">
    <property type="entry name" value="Regulatory_RecX"/>
</dbReference>
<evidence type="ECO:0000256" key="2">
    <source>
        <dbReference type="ARBA" id="ARBA00009695"/>
    </source>
</evidence>
<comment type="subcellular location">
    <subcellularLocation>
        <location evidence="1 5">Cytoplasm</location>
    </subcellularLocation>
</comment>
<dbReference type="Proteomes" id="UP000500826">
    <property type="component" value="Chromosome"/>
</dbReference>
<dbReference type="Pfam" id="PF21982">
    <property type="entry name" value="RecX_HTH1"/>
    <property type="match status" value="1"/>
</dbReference>
<dbReference type="EMBL" id="CP053418">
    <property type="protein sequence ID" value="QJW85643.1"/>
    <property type="molecule type" value="Genomic_DNA"/>
</dbReference>
<keyword evidence="4 5" id="KW-0963">Cytoplasm</keyword>
<accession>A0ABX6P8F4</accession>
<reference evidence="9 10" key="2">
    <citation type="submission" date="2020-05" db="EMBL/GenBank/DDBJ databases">
        <authorList>
            <person name="Khan S.A."/>
            <person name="Jeon C.O."/>
            <person name="Chun B.H."/>
        </authorList>
    </citation>
    <scope>NUCLEOTIDE SEQUENCE [LARGE SCALE GENOMIC DNA]</scope>
    <source>
        <strain evidence="9 10">H242</strain>
    </source>
</reference>
<evidence type="ECO:0000259" key="6">
    <source>
        <dbReference type="Pfam" id="PF02631"/>
    </source>
</evidence>
<dbReference type="InterPro" id="IPR053925">
    <property type="entry name" value="RecX_HTH_3rd"/>
</dbReference>
<dbReference type="InterPro" id="IPR053924">
    <property type="entry name" value="RecX_HTH_2nd"/>
</dbReference>
<dbReference type="Pfam" id="PF02631">
    <property type="entry name" value="RecX_HTH2"/>
    <property type="match status" value="1"/>
</dbReference>
<evidence type="ECO:0000256" key="3">
    <source>
        <dbReference type="ARBA" id="ARBA00018111"/>
    </source>
</evidence>
<comment type="similarity">
    <text evidence="2 5">Belongs to the RecX family.</text>
</comment>
<feature type="domain" description="RecX second three-helical" evidence="6">
    <location>
        <begin position="54"/>
        <end position="92"/>
    </location>
</feature>
<feature type="domain" description="RecX first three-helical" evidence="8">
    <location>
        <begin position="10"/>
        <end position="38"/>
    </location>
</feature>
<keyword evidence="10" id="KW-1185">Reference proteome</keyword>
<comment type="function">
    <text evidence="5">Modulates RecA activity.</text>
</comment>
<evidence type="ECO:0000256" key="1">
    <source>
        <dbReference type="ARBA" id="ARBA00004496"/>
    </source>
</evidence>
<dbReference type="PANTHER" id="PTHR33602">
    <property type="entry name" value="REGULATORY PROTEIN RECX FAMILY PROTEIN"/>
    <property type="match status" value="1"/>
</dbReference>
<name>A0ABX6P8F4_9BURK</name>
<evidence type="ECO:0000259" key="8">
    <source>
        <dbReference type="Pfam" id="PF21982"/>
    </source>
</evidence>
<dbReference type="InterPro" id="IPR053926">
    <property type="entry name" value="RecX_HTH_1st"/>
</dbReference>
<dbReference type="InterPro" id="IPR036388">
    <property type="entry name" value="WH-like_DNA-bd_sf"/>
</dbReference>
<feature type="domain" description="RecX third three-helical" evidence="7">
    <location>
        <begin position="99"/>
        <end position="143"/>
    </location>
</feature>
<dbReference type="HAMAP" id="MF_01114">
    <property type="entry name" value="RecX"/>
    <property type="match status" value="1"/>
</dbReference>
<evidence type="ECO:0000313" key="9">
    <source>
        <dbReference type="EMBL" id="QJW85643.1"/>
    </source>
</evidence>